<feature type="compositionally biased region" description="Basic and acidic residues" evidence="1">
    <location>
        <begin position="24"/>
        <end position="42"/>
    </location>
</feature>
<evidence type="ECO:0000313" key="4">
    <source>
        <dbReference type="Proteomes" id="UP000663860"/>
    </source>
</evidence>
<protein>
    <submittedName>
        <fullName evidence="2">Uncharacterized protein</fullName>
    </submittedName>
</protein>
<reference evidence="2" key="1">
    <citation type="submission" date="2021-02" db="EMBL/GenBank/DDBJ databases">
        <authorList>
            <person name="Nowell W R."/>
        </authorList>
    </citation>
    <scope>NUCLEOTIDE SEQUENCE</scope>
</reference>
<dbReference type="Proteomes" id="UP000663860">
    <property type="component" value="Unassembled WGS sequence"/>
</dbReference>
<organism evidence="2 4">
    <name type="scientific">Adineta steineri</name>
    <dbReference type="NCBI Taxonomy" id="433720"/>
    <lineage>
        <taxon>Eukaryota</taxon>
        <taxon>Metazoa</taxon>
        <taxon>Spiralia</taxon>
        <taxon>Gnathifera</taxon>
        <taxon>Rotifera</taxon>
        <taxon>Eurotatoria</taxon>
        <taxon>Bdelloidea</taxon>
        <taxon>Adinetida</taxon>
        <taxon>Adinetidae</taxon>
        <taxon>Adineta</taxon>
    </lineage>
</organism>
<comment type="caution">
    <text evidence="2">The sequence shown here is derived from an EMBL/GenBank/DDBJ whole genome shotgun (WGS) entry which is preliminary data.</text>
</comment>
<sequence>MRNNPQLTKYDRDVLLNTLSDPNSLDKKETEIIIPDKDEKLDSGNPRGSLRLDCQGMVGDRSSMNFQIQFGRHNTGPNGSYANVILPGDYHIGCQRLKELFLDSLKHQKTIKVEKGS</sequence>
<dbReference type="EMBL" id="CAJNOE010001861">
    <property type="protein sequence ID" value="CAF1454936.1"/>
    <property type="molecule type" value="Genomic_DNA"/>
</dbReference>
<evidence type="ECO:0000313" key="2">
    <source>
        <dbReference type="EMBL" id="CAF1454936.1"/>
    </source>
</evidence>
<feature type="region of interest" description="Disordered" evidence="1">
    <location>
        <begin position="18"/>
        <end position="48"/>
    </location>
</feature>
<name>A0A815PXB5_9BILA</name>
<evidence type="ECO:0000256" key="1">
    <source>
        <dbReference type="SAM" id="MobiDB-lite"/>
    </source>
</evidence>
<dbReference type="Proteomes" id="UP000663868">
    <property type="component" value="Unassembled WGS sequence"/>
</dbReference>
<accession>A0A815PXB5</accession>
<evidence type="ECO:0000313" key="3">
    <source>
        <dbReference type="EMBL" id="CAF3975157.1"/>
    </source>
</evidence>
<proteinExistence type="predicted"/>
<gene>
    <name evidence="2" type="ORF">IZO911_LOCUS42584</name>
    <name evidence="3" type="ORF">KXQ929_LOCUS27006</name>
</gene>
<dbReference type="EMBL" id="CAJOBB010002510">
    <property type="protein sequence ID" value="CAF3975157.1"/>
    <property type="molecule type" value="Genomic_DNA"/>
</dbReference>
<dbReference type="AlphaFoldDB" id="A0A815PXB5"/>